<dbReference type="Gene3D" id="2.130.10.10">
    <property type="entry name" value="YVTN repeat-like/Quinoprotein amine dehydrogenase"/>
    <property type="match status" value="2"/>
</dbReference>
<dbReference type="InterPro" id="IPR015943">
    <property type="entry name" value="WD40/YVTN_repeat-like_dom_sf"/>
</dbReference>
<dbReference type="InterPro" id="IPR011110">
    <property type="entry name" value="Reg_prop"/>
</dbReference>
<accession>A0A1G8NF59</accession>
<dbReference type="CDD" id="cd00075">
    <property type="entry name" value="HATPase"/>
    <property type="match status" value="1"/>
</dbReference>
<dbReference type="PROSITE" id="PS01124">
    <property type="entry name" value="HTH_ARAC_FAMILY_2"/>
    <property type="match status" value="1"/>
</dbReference>
<dbReference type="Pfam" id="PF07495">
    <property type="entry name" value="Y_Y_Y"/>
    <property type="match status" value="1"/>
</dbReference>
<dbReference type="PROSITE" id="PS00041">
    <property type="entry name" value="HTH_ARAC_FAMILY_1"/>
    <property type="match status" value="1"/>
</dbReference>
<dbReference type="InterPro" id="IPR036097">
    <property type="entry name" value="HisK_dim/P_sf"/>
</dbReference>
<dbReference type="InterPro" id="IPR011123">
    <property type="entry name" value="Y_Y_Y"/>
</dbReference>
<dbReference type="PROSITE" id="PS50109">
    <property type="entry name" value="HIS_KIN"/>
    <property type="match status" value="1"/>
</dbReference>
<comment type="catalytic activity">
    <reaction evidence="1">
        <text>ATP + protein L-histidine = ADP + protein N-phospho-L-histidine.</text>
        <dbReference type="EC" id="2.7.13.3"/>
    </reaction>
</comment>
<dbReference type="EMBL" id="FNDO01000075">
    <property type="protein sequence ID" value="SDI78803.1"/>
    <property type="molecule type" value="Genomic_DNA"/>
</dbReference>
<feature type="domain" description="HTH araC/xylS-type" evidence="9">
    <location>
        <begin position="1194"/>
        <end position="1291"/>
    </location>
</feature>
<keyword evidence="12" id="KW-0808">Transferase</keyword>
<dbReference type="InterPro" id="IPR036890">
    <property type="entry name" value="HATPase_C_sf"/>
</dbReference>
<evidence type="ECO:0000256" key="8">
    <source>
        <dbReference type="SAM" id="Phobius"/>
    </source>
</evidence>
<dbReference type="Pfam" id="PF02518">
    <property type="entry name" value="HATPase_c"/>
    <property type="match status" value="1"/>
</dbReference>
<evidence type="ECO:0000313" key="13">
    <source>
        <dbReference type="Proteomes" id="UP000181870"/>
    </source>
</evidence>
<feature type="transmembrane region" description="Helical" evidence="8">
    <location>
        <begin position="719"/>
        <end position="738"/>
    </location>
</feature>
<dbReference type="SUPFAM" id="SSF63829">
    <property type="entry name" value="Calcium-dependent phosphotriesterase"/>
    <property type="match status" value="2"/>
</dbReference>
<dbReference type="Pfam" id="PF00512">
    <property type="entry name" value="HisKA"/>
    <property type="match status" value="1"/>
</dbReference>
<reference evidence="12 13" key="1">
    <citation type="submission" date="2016-10" db="EMBL/GenBank/DDBJ databases">
        <authorList>
            <person name="de Groot N.N."/>
        </authorList>
    </citation>
    <scope>NUCLEOTIDE SEQUENCE [LARGE SCALE GENOMIC DNA]</scope>
    <source>
        <strain evidence="12 13">NLAE-zl-C57</strain>
    </source>
</reference>
<dbReference type="Pfam" id="PF12833">
    <property type="entry name" value="HTH_18"/>
    <property type="match status" value="1"/>
</dbReference>
<dbReference type="Gene3D" id="1.10.10.60">
    <property type="entry name" value="Homeodomain-like"/>
    <property type="match status" value="1"/>
</dbReference>
<evidence type="ECO:0000256" key="4">
    <source>
        <dbReference type="ARBA" id="ARBA00023015"/>
    </source>
</evidence>
<dbReference type="Gene3D" id="1.10.287.130">
    <property type="match status" value="1"/>
</dbReference>
<gene>
    <name evidence="12" type="ORF">SAMN05192582_107525</name>
</gene>
<dbReference type="CDD" id="cd00082">
    <property type="entry name" value="HisKA"/>
    <property type="match status" value="1"/>
</dbReference>
<dbReference type="InterPro" id="IPR018062">
    <property type="entry name" value="HTH_AraC-typ_CS"/>
</dbReference>
<sequence length="1291" mass="147561">MDKNGYMWIGTSDGLNLSDGKYYRQYFYVPGDSSSLAGNQIEFLFKDSWNRIWIGTESGVCQYVGDGKFKTIPIPQKYGKTFQIIENSQKEIFFVTSEALLLYDKSVNHCEEVLRYSACGYNTLKFFIDKDDNFWEITIPSIRCYTRQFKEVFTLPNSAALNIVNAIIKDNCIWSAGGNGLLKYDISNRMTTIIQDSINFNKSDIVPRNIVAYKDKIWLVAKNSIYSYSEETHDFLCEDEMTSLLLEHYSSLVSTMYVDSHNDLWIGFPNGGYTNLKRLSNNAALHHHLFIDRVKDASIRSLSVNENFLWGIQGNNDVFAYDLSLNKFSLFKGTKDIEGVATRRFQHKLNDICCIQDKIWLLAGTRLMRYNYTAGKLNLEKVIRLGMQNISVGNFCTDGDHNLYVTTNINSLFKLSPDKDQIDKIPVSLPAYSTSSCIRALSSGQILICTHDMQFAYYQMGSDTIQSLDITTISHTKGVIPTCIYEDKQKGIWIGTNKGLYFLDIHTNKLTHLHSVPNIYISSIVEEKKDKFWLGTHQGIVEYIPHKDKIIFYPTTAASQEKYRVFNRNSACMLQDSIFFFGHTRGCSVFTPSAMAQSSMPVVHLEKILISRANEISGIDIQSNPVESIHLKYNENDLTICFSTINFAFTPQFSCFYKMEGFDPDWIESNENLQAIYSNLPAGSYTFRVKLALSEEDVFSEQQIQIAVDKAPWASTPAVIFYIAVIVGIVFYINRLYLHIKSDRMAMRMLQRDREREHTTNQMNMDFFANISHEFRNPLTMILGPVTTMKCDKSLSMQNHQMLNIISRSISQMLKLIDQMLDFNKLENDALKMQVGQYDIVDEIANWVETFRVSAMQKSIKVEYSGLESSFFTWLDKDKLDKILSNLFTNALKHTPQNGSIKIGLECVSYDRAMLIVGRLPVKAERYIYIYVQDSGRGIPDNQLNDIFKRYYQIDNKSGLKYANWGTGIGLYYVKRLVQLHHGEVKADNVQEPEHTGAIFHVLFPIDEEAYIVDERQTEDKKNLEILEMSSSVVYVPPCTDPSKPYMLIVDDDTQVAFYLKTLFDEDYNVINKYSAESALAALETVEPDIILSDVVMGEMSGYEFCRNLKESRLHCHIPVILLTAKTQIGEQIEGLNIGASAYVTKPFDPNYLKALVKSLLRNRDSIRALLLSSSSTSQIVTNALSPQDMAFMKDLYVLMDSMITQDNLNFNMVAEKLYMSRSKFNYKLKGLTGETPIHFFLKYKLNKAAELLKSGKYNVSEVADITGFGTLSHFSVSFKKYFGVNPSEYK</sequence>
<dbReference type="CDD" id="cd17574">
    <property type="entry name" value="REC_OmpR"/>
    <property type="match status" value="1"/>
</dbReference>
<dbReference type="InterPro" id="IPR005467">
    <property type="entry name" value="His_kinase_dom"/>
</dbReference>
<evidence type="ECO:0000256" key="5">
    <source>
        <dbReference type="ARBA" id="ARBA00023125"/>
    </source>
</evidence>
<dbReference type="Gene3D" id="3.30.565.10">
    <property type="entry name" value="Histidine kinase-like ATPase, C-terminal domain"/>
    <property type="match status" value="1"/>
</dbReference>
<keyword evidence="8" id="KW-0472">Membrane</keyword>
<feature type="domain" description="Response regulatory" evidence="11">
    <location>
        <begin position="1046"/>
        <end position="1161"/>
    </location>
</feature>
<dbReference type="Pfam" id="PF00072">
    <property type="entry name" value="Response_reg"/>
    <property type="match status" value="1"/>
</dbReference>
<keyword evidence="4" id="KW-0805">Transcription regulation</keyword>
<keyword evidence="12" id="KW-0418">Kinase</keyword>
<dbReference type="Proteomes" id="UP000181870">
    <property type="component" value="Unassembled WGS sequence"/>
</dbReference>
<evidence type="ECO:0000256" key="3">
    <source>
        <dbReference type="ARBA" id="ARBA00022553"/>
    </source>
</evidence>
<evidence type="ECO:0000259" key="10">
    <source>
        <dbReference type="PROSITE" id="PS50109"/>
    </source>
</evidence>
<dbReference type="SMART" id="SM00387">
    <property type="entry name" value="HATPase_c"/>
    <property type="match status" value="1"/>
</dbReference>
<dbReference type="InterPro" id="IPR013783">
    <property type="entry name" value="Ig-like_fold"/>
</dbReference>
<dbReference type="GO" id="GO:0043565">
    <property type="term" value="F:sequence-specific DNA binding"/>
    <property type="evidence" value="ECO:0007669"/>
    <property type="project" value="InterPro"/>
</dbReference>
<evidence type="ECO:0000256" key="1">
    <source>
        <dbReference type="ARBA" id="ARBA00000085"/>
    </source>
</evidence>
<dbReference type="InterPro" id="IPR009057">
    <property type="entry name" value="Homeodomain-like_sf"/>
</dbReference>
<proteinExistence type="predicted"/>
<dbReference type="InterPro" id="IPR011006">
    <property type="entry name" value="CheY-like_superfamily"/>
</dbReference>
<evidence type="ECO:0000256" key="7">
    <source>
        <dbReference type="PROSITE-ProRule" id="PRU00169"/>
    </source>
</evidence>
<dbReference type="PANTHER" id="PTHR43547">
    <property type="entry name" value="TWO-COMPONENT HISTIDINE KINASE"/>
    <property type="match status" value="1"/>
</dbReference>
<protein>
    <recommendedName>
        <fullName evidence="2">histidine kinase</fullName>
        <ecNumber evidence="2">2.7.13.3</ecNumber>
    </recommendedName>
</protein>
<name>A0A1G8NF59_BACOV</name>
<dbReference type="SUPFAM" id="SSF47384">
    <property type="entry name" value="Homodimeric domain of signal transducing histidine kinase"/>
    <property type="match status" value="1"/>
</dbReference>
<dbReference type="SMART" id="SM00342">
    <property type="entry name" value="HTH_ARAC"/>
    <property type="match status" value="1"/>
</dbReference>
<evidence type="ECO:0000259" key="11">
    <source>
        <dbReference type="PROSITE" id="PS50110"/>
    </source>
</evidence>
<dbReference type="Gene3D" id="3.40.50.2300">
    <property type="match status" value="1"/>
</dbReference>
<evidence type="ECO:0000256" key="2">
    <source>
        <dbReference type="ARBA" id="ARBA00012438"/>
    </source>
</evidence>
<dbReference type="InterPro" id="IPR001789">
    <property type="entry name" value="Sig_transdc_resp-reg_receiver"/>
</dbReference>
<dbReference type="SUPFAM" id="SSF52172">
    <property type="entry name" value="CheY-like"/>
    <property type="match status" value="1"/>
</dbReference>
<dbReference type="SUPFAM" id="SSF55874">
    <property type="entry name" value="ATPase domain of HSP90 chaperone/DNA topoisomerase II/histidine kinase"/>
    <property type="match status" value="1"/>
</dbReference>
<dbReference type="Gene3D" id="2.60.40.10">
    <property type="entry name" value="Immunoglobulins"/>
    <property type="match status" value="1"/>
</dbReference>
<keyword evidence="3 7" id="KW-0597">Phosphoprotein</keyword>
<organism evidence="12 13">
    <name type="scientific">Bacteroides ovatus</name>
    <dbReference type="NCBI Taxonomy" id="28116"/>
    <lineage>
        <taxon>Bacteria</taxon>
        <taxon>Pseudomonadati</taxon>
        <taxon>Bacteroidota</taxon>
        <taxon>Bacteroidia</taxon>
        <taxon>Bacteroidales</taxon>
        <taxon>Bacteroidaceae</taxon>
        <taxon>Bacteroides</taxon>
    </lineage>
</organism>
<dbReference type="EC" id="2.7.13.3" evidence="2"/>
<evidence type="ECO:0000256" key="6">
    <source>
        <dbReference type="ARBA" id="ARBA00023163"/>
    </source>
</evidence>
<feature type="modified residue" description="4-aspartylphosphate" evidence="7">
    <location>
        <position position="1094"/>
    </location>
</feature>
<keyword evidence="8" id="KW-0812">Transmembrane</keyword>
<dbReference type="SMART" id="SM00448">
    <property type="entry name" value="REC"/>
    <property type="match status" value="1"/>
</dbReference>
<dbReference type="GO" id="GO:0003700">
    <property type="term" value="F:DNA-binding transcription factor activity"/>
    <property type="evidence" value="ECO:0007669"/>
    <property type="project" value="InterPro"/>
</dbReference>
<evidence type="ECO:0000313" key="12">
    <source>
        <dbReference type="EMBL" id="SDI78803.1"/>
    </source>
</evidence>
<dbReference type="SMART" id="SM00388">
    <property type="entry name" value="HisKA"/>
    <property type="match status" value="1"/>
</dbReference>
<dbReference type="PROSITE" id="PS50110">
    <property type="entry name" value="RESPONSE_REGULATORY"/>
    <property type="match status" value="1"/>
</dbReference>
<dbReference type="InterPro" id="IPR004358">
    <property type="entry name" value="Sig_transdc_His_kin-like_C"/>
</dbReference>
<dbReference type="SUPFAM" id="SSF46689">
    <property type="entry name" value="Homeodomain-like"/>
    <property type="match status" value="1"/>
</dbReference>
<keyword evidence="8" id="KW-1133">Transmembrane helix</keyword>
<keyword evidence="6" id="KW-0804">Transcription</keyword>
<dbReference type="GO" id="GO:0000155">
    <property type="term" value="F:phosphorelay sensor kinase activity"/>
    <property type="evidence" value="ECO:0007669"/>
    <property type="project" value="InterPro"/>
</dbReference>
<dbReference type="Pfam" id="PF07494">
    <property type="entry name" value="Reg_prop"/>
    <property type="match status" value="1"/>
</dbReference>
<dbReference type="InterPro" id="IPR003594">
    <property type="entry name" value="HATPase_dom"/>
</dbReference>
<dbReference type="PRINTS" id="PR00344">
    <property type="entry name" value="BCTRLSENSOR"/>
</dbReference>
<dbReference type="InterPro" id="IPR018060">
    <property type="entry name" value="HTH_AraC"/>
</dbReference>
<feature type="domain" description="Histidine kinase" evidence="10">
    <location>
        <begin position="770"/>
        <end position="1008"/>
    </location>
</feature>
<dbReference type="PANTHER" id="PTHR43547:SF2">
    <property type="entry name" value="HYBRID SIGNAL TRANSDUCTION HISTIDINE KINASE C"/>
    <property type="match status" value="1"/>
</dbReference>
<evidence type="ECO:0000259" key="9">
    <source>
        <dbReference type="PROSITE" id="PS01124"/>
    </source>
</evidence>
<dbReference type="InterPro" id="IPR003661">
    <property type="entry name" value="HisK_dim/P_dom"/>
</dbReference>
<keyword evidence="5" id="KW-0238">DNA-binding</keyword>